<protein>
    <submittedName>
        <fullName evidence="1">Uncharacterized protein</fullName>
    </submittedName>
</protein>
<accession>A0A7Z7LEW0</accession>
<gene>
    <name evidence="1" type="ORF">MESINF_1261</name>
</gene>
<organism evidence="1 2">
    <name type="scientific">Mesotoga infera</name>
    <dbReference type="NCBI Taxonomy" id="1236046"/>
    <lineage>
        <taxon>Bacteria</taxon>
        <taxon>Thermotogati</taxon>
        <taxon>Thermotogota</taxon>
        <taxon>Thermotogae</taxon>
        <taxon>Kosmotogales</taxon>
        <taxon>Kosmotogaceae</taxon>
        <taxon>Mesotoga</taxon>
    </lineage>
</organism>
<reference evidence="1 2" key="1">
    <citation type="submission" date="2017-01" db="EMBL/GenBank/DDBJ databases">
        <authorList>
            <person name="Erauso G."/>
        </authorList>
    </citation>
    <scope>NUCLEOTIDE SEQUENCE [LARGE SCALE GENOMIC DNA]</scope>
    <source>
        <strain evidence="1">MESINF1</strain>
    </source>
</reference>
<dbReference type="AlphaFoldDB" id="A0A7Z7LEW0"/>
<proteinExistence type="predicted"/>
<dbReference type="EMBL" id="LS974202">
    <property type="protein sequence ID" value="SSC12705.1"/>
    <property type="molecule type" value="Genomic_DNA"/>
</dbReference>
<sequence>MSCCRDGFESTKEGYKHNMRDYPNIILYCVSNQPKRDINLHEAVHAMCDTFQFRINQRGI</sequence>
<evidence type="ECO:0000313" key="2">
    <source>
        <dbReference type="Proteomes" id="UP000250796"/>
    </source>
</evidence>
<keyword evidence="2" id="KW-1185">Reference proteome</keyword>
<dbReference type="KEGG" id="minf:MESINF_1261"/>
<name>A0A7Z7LEW0_9BACT</name>
<dbReference type="Proteomes" id="UP000250796">
    <property type="component" value="Chromosome MESINF"/>
</dbReference>
<evidence type="ECO:0000313" key="1">
    <source>
        <dbReference type="EMBL" id="SSC12705.1"/>
    </source>
</evidence>